<feature type="compositionally biased region" description="Basic and acidic residues" evidence="1">
    <location>
        <begin position="37"/>
        <end position="62"/>
    </location>
</feature>
<keyword evidence="3" id="KW-1185">Reference proteome</keyword>
<gene>
    <name evidence="2" type="ORF">GCM10017653_02980</name>
</gene>
<evidence type="ECO:0000256" key="1">
    <source>
        <dbReference type="SAM" id="MobiDB-lite"/>
    </source>
</evidence>
<accession>A0A9W6JTX2</accession>
<reference evidence="2" key="1">
    <citation type="journal article" date="2014" name="Int. J. Syst. Evol. Microbiol.">
        <title>Complete genome sequence of Corynebacterium casei LMG S-19264T (=DSM 44701T), isolated from a smear-ripened cheese.</title>
        <authorList>
            <consortium name="US DOE Joint Genome Institute (JGI-PGF)"/>
            <person name="Walter F."/>
            <person name="Albersmeier A."/>
            <person name="Kalinowski J."/>
            <person name="Ruckert C."/>
        </authorList>
    </citation>
    <scope>NUCLEOTIDE SEQUENCE</scope>
    <source>
        <strain evidence="2">VKM B-2789</strain>
    </source>
</reference>
<name>A0A9W6JTX2_9HYPH</name>
<sequence>MADLINLRRYRKKKAREAAELTAAERRLAFGVSKAQRNADDAAKQKSDAALDGHRRIREDET</sequence>
<organism evidence="2 3">
    <name type="scientific">Ancylobacter defluvii</name>
    <dbReference type="NCBI Taxonomy" id="1282440"/>
    <lineage>
        <taxon>Bacteria</taxon>
        <taxon>Pseudomonadati</taxon>
        <taxon>Pseudomonadota</taxon>
        <taxon>Alphaproteobacteria</taxon>
        <taxon>Hyphomicrobiales</taxon>
        <taxon>Xanthobacteraceae</taxon>
        <taxon>Ancylobacter</taxon>
    </lineage>
</organism>
<feature type="region of interest" description="Disordered" evidence="1">
    <location>
        <begin position="33"/>
        <end position="62"/>
    </location>
</feature>
<evidence type="ECO:0000313" key="3">
    <source>
        <dbReference type="Proteomes" id="UP001143330"/>
    </source>
</evidence>
<comment type="caution">
    <text evidence="2">The sequence shown here is derived from an EMBL/GenBank/DDBJ whole genome shotgun (WGS) entry which is preliminary data.</text>
</comment>
<evidence type="ECO:0008006" key="4">
    <source>
        <dbReference type="Google" id="ProtNLM"/>
    </source>
</evidence>
<dbReference type="RefSeq" id="WP_213362940.1">
    <property type="nucleotide sequence ID" value="NZ_BSFM01000001.1"/>
</dbReference>
<evidence type="ECO:0000313" key="2">
    <source>
        <dbReference type="EMBL" id="GLK82229.1"/>
    </source>
</evidence>
<reference evidence="2" key="2">
    <citation type="submission" date="2023-01" db="EMBL/GenBank/DDBJ databases">
        <authorList>
            <person name="Sun Q."/>
            <person name="Evtushenko L."/>
        </authorList>
    </citation>
    <scope>NUCLEOTIDE SEQUENCE</scope>
    <source>
        <strain evidence="2">VKM B-2789</strain>
    </source>
</reference>
<protein>
    <recommendedName>
        <fullName evidence="4">DUF4169 family protein</fullName>
    </recommendedName>
</protein>
<dbReference type="Proteomes" id="UP001143330">
    <property type="component" value="Unassembled WGS sequence"/>
</dbReference>
<dbReference type="Pfam" id="PF13770">
    <property type="entry name" value="DUF4169"/>
    <property type="match status" value="1"/>
</dbReference>
<dbReference type="InterPro" id="IPR025227">
    <property type="entry name" value="DUF4169"/>
</dbReference>
<proteinExistence type="predicted"/>
<dbReference type="EMBL" id="BSFM01000001">
    <property type="protein sequence ID" value="GLK82229.1"/>
    <property type="molecule type" value="Genomic_DNA"/>
</dbReference>
<dbReference type="AlphaFoldDB" id="A0A9W6JTX2"/>